<dbReference type="PANTHER" id="PTHR42696">
    <property type="entry name" value="ASPARTATE AMMONIA-LYASE"/>
    <property type="match status" value="1"/>
</dbReference>
<keyword evidence="1" id="KW-0456">Lyase</keyword>
<dbReference type="InterPro" id="IPR008948">
    <property type="entry name" value="L-Aspartase-like"/>
</dbReference>
<dbReference type="InterPro" id="IPR000362">
    <property type="entry name" value="Fumarate_lyase_fam"/>
</dbReference>
<organism evidence="4 5">
    <name type="scientific">Roseibium denhamense</name>
    <dbReference type="NCBI Taxonomy" id="76305"/>
    <lineage>
        <taxon>Bacteria</taxon>
        <taxon>Pseudomonadati</taxon>
        <taxon>Pseudomonadota</taxon>
        <taxon>Alphaproteobacteria</taxon>
        <taxon>Hyphomicrobiales</taxon>
        <taxon>Stappiaceae</taxon>
        <taxon>Roseibium</taxon>
    </lineage>
</organism>
<evidence type="ECO:0000259" key="3">
    <source>
        <dbReference type="Pfam" id="PF10415"/>
    </source>
</evidence>
<evidence type="ECO:0000313" key="5">
    <source>
        <dbReference type="Proteomes" id="UP001157914"/>
    </source>
</evidence>
<dbReference type="PROSITE" id="PS00163">
    <property type="entry name" value="FUMARATE_LYASES"/>
    <property type="match status" value="1"/>
</dbReference>
<accession>A0ABY1NCS0</accession>
<reference evidence="4 5" key="1">
    <citation type="submission" date="2017-05" db="EMBL/GenBank/DDBJ databases">
        <authorList>
            <person name="Varghese N."/>
            <person name="Submissions S."/>
        </authorList>
    </citation>
    <scope>NUCLEOTIDE SEQUENCE [LARGE SCALE GENOMIC DNA]</scope>
    <source>
        <strain evidence="4 5">DSM 15949</strain>
    </source>
</reference>
<dbReference type="InterPro" id="IPR022761">
    <property type="entry name" value="Fumarate_lyase_N"/>
</dbReference>
<evidence type="ECO:0000313" key="4">
    <source>
        <dbReference type="EMBL" id="SMP06554.1"/>
    </source>
</evidence>
<dbReference type="NCBIfam" id="NF008909">
    <property type="entry name" value="PRK12273.1"/>
    <property type="match status" value="1"/>
</dbReference>
<dbReference type="Proteomes" id="UP001157914">
    <property type="component" value="Unassembled WGS sequence"/>
</dbReference>
<dbReference type="InterPro" id="IPR051546">
    <property type="entry name" value="Aspartate_Ammonia-Lyase"/>
</dbReference>
<dbReference type="EMBL" id="FXTT01000001">
    <property type="protein sequence ID" value="SMP06554.1"/>
    <property type="molecule type" value="Genomic_DNA"/>
</dbReference>
<dbReference type="SUPFAM" id="SSF48557">
    <property type="entry name" value="L-aspartase-like"/>
    <property type="match status" value="1"/>
</dbReference>
<dbReference type="InterPro" id="IPR018951">
    <property type="entry name" value="Fumarase_C_C"/>
</dbReference>
<feature type="domain" description="Fumarase C C-terminal" evidence="3">
    <location>
        <begin position="412"/>
        <end position="445"/>
    </location>
</feature>
<sequence length="464" mass="50005">MSTPKHQRTETDALGSVCLPKDAYWGVHTERARCNFAISGITLGQYPCLVSALVQIKHAAAITNGKLGVIEPNISQVIQEACIDIVRQDYTEQFVVDMIQGGAGTSSNMNANEVIANRAIELCGGVKGDYHVIHPNDHVNASQSTNDVYPSAIKLAVLKELDRLLIQMEAFKTVCIEKRDEFSTILKLGRTQLQDAVPMTLGQEFGAYSTTIEEDIARLRESTVHLCELNIGATAIGTGINAPVRFSEHCVEELRRLSGFNLRIAENLIEATSDAGGFVLFSGVVKRAAIKLSKVCNDLRLLSSGPRGGLGEIRLPAVQAGSSIMPGKVNPVIPEVVNQIAYMIMGNDVTISCAAESGQLQLNAFEPVIAFRLLNSVRLLTEGFATLTDKCIRGVEADAEKCRQNLNMSIGLATYLNPEIGYAASSDLAKQALLEGRTISDVAEAYQEGLSRAIDQGLSIAQGQ</sequence>
<dbReference type="RefSeq" id="WP_155191872.1">
    <property type="nucleotide sequence ID" value="NZ_BAAAEA010000001.1"/>
</dbReference>
<dbReference type="Gene3D" id="1.10.275.10">
    <property type="entry name" value="Fumarase/aspartase (N-terminal domain)"/>
    <property type="match status" value="1"/>
</dbReference>
<evidence type="ECO:0000256" key="1">
    <source>
        <dbReference type="ARBA" id="ARBA00023239"/>
    </source>
</evidence>
<evidence type="ECO:0000259" key="2">
    <source>
        <dbReference type="Pfam" id="PF00206"/>
    </source>
</evidence>
<protein>
    <submittedName>
        <fullName evidence="4">Aspartate ammonia-lyase</fullName>
    </submittedName>
</protein>
<dbReference type="Pfam" id="PF00206">
    <property type="entry name" value="Lyase_1"/>
    <property type="match status" value="1"/>
</dbReference>
<name>A0ABY1NCS0_9HYPH</name>
<dbReference type="Pfam" id="PF10415">
    <property type="entry name" value="FumaraseC_C"/>
    <property type="match status" value="1"/>
</dbReference>
<dbReference type="PRINTS" id="PR00149">
    <property type="entry name" value="FUMRATELYASE"/>
</dbReference>
<dbReference type="InterPro" id="IPR024083">
    <property type="entry name" value="Fumarase/histidase_N"/>
</dbReference>
<dbReference type="Gene3D" id="1.20.200.10">
    <property type="entry name" value="Fumarase/aspartase (Central domain)"/>
    <property type="match status" value="1"/>
</dbReference>
<proteinExistence type="predicted"/>
<dbReference type="CDD" id="cd01357">
    <property type="entry name" value="Aspartase"/>
    <property type="match status" value="1"/>
</dbReference>
<comment type="caution">
    <text evidence="4">The sequence shown here is derived from an EMBL/GenBank/DDBJ whole genome shotgun (WGS) entry which is preliminary data.</text>
</comment>
<gene>
    <name evidence="4" type="ORF">SAMN06265374_0793</name>
</gene>
<dbReference type="Gene3D" id="1.10.40.30">
    <property type="entry name" value="Fumarase/aspartase (C-terminal domain)"/>
    <property type="match status" value="1"/>
</dbReference>
<dbReference type="PANTHER" id="PTHR42696:SF2">
    <property type="entry name" value="ASPARTATE AMMONIA-LYASE"/>
    <property type="match status" value="1"/>
</dbReference>
<keyword evidence="5" id="KW-1185">Reference proteome</keyword>
<dbReference type="InterPro" id="IPR020557">
    <property type="entry name" value="Fumarate_lyase_CS"/>
</dbReference>
<feature type="domain" description="Fumarate lyase N-terminal" evidence="2">
    <location>
        <begin position="20"/>
        <end position="346"/>
    </location>
</feature>